<gene>
    <name evidence="2" type="ORF">Rhe02_40320</name>
</gene>
<dbReference type="Proteomes" id="UP000612899">
    <property type="component" value="Unassembled WGS sequence"/>
</dbReference>
<evidence type="ECO:0000313" key="3">
    <source>
        <dbReference type="Proteomes" id="UP000612899"/>
    </source>
</evidence>
<sequence length="287" mass="33024">MVSGESPAVARRRLRLALRKAREARGFTQGQVAEDFDWSLSKVQRIESGDVTVSSTDLKALLAHYDVTDAKRVQQLVEVARASRRKGWWDQPQYREHLTAATLQLLQFETEASAIRVYNPALIPGFLQTTGYAEMILKNWEQLSEADRAVRFEVRMRRRELALTTDSQYYLVLDESVLHREVGGPEVMVEQLWELLRLTGILNFRVRILPFGAGAHLAMLNPFMVLDFGEEENAVLYLEAQMADEMVNSSERIRLYRERFEAFWDVALTEEDTASLIRAKAEKLRSK</sequence>
<evidence type="ECO:0000259" key="1">
    <source>
        <dbReference type="PROSITE" id="PS50943"/>
    </source>
</evidence>
<dbReference type="SUPFAM" id="SSF47413">
    <property type="entry name" value="lambda repressor-like DNA-binding domains"/>
    <property type="match status" value="1"/>
</dbReference>
<reference evidence="2" key="1">
    <citation type="submission" date="2021-01" db="EMBL/GenBank/DDBJ databases">
        <title>Whole genome shotgun sequence of Rhizocola hellebori NBRC 109834.</title>
        <authorList>
            <person name="Komaki H."/>
            <person name="Tamura T."/>
        </authorList>
    </citation>
    <scope>NUCLEOTIDE SEQUENCE</scope>
    <source>
        <strain evidence="2">NBRC 109834</strain>
    </source>
</reference>
<dbReference type="PROSITE" id="PS50943">
    <property type="entry name" value="HTH_CROC1"/>
    <property type="match status" value="1"/>
</dbReference>
<proteinExistence type="predicted"/>
<keyword evidence="3" id="KW-1185">Reference proteome</keyword>
<feature type="domain" description="HTH cro/C1-type" evidence="1">
    <location>
        <begin position="18"/>
        <end position="72"/>
    </location>
</feature>
<dbReference type="AlphaFoldDB" id="A0A8J3VGZ0"/>
<dbReference type="Pfam" id="PF19054">
    <property type="entry name" value="DUF5753"/>
    <property type="match status" value="1"/>
</dbReference>
<accession>A0A8J3VGZ0</accession>
<dbReference type="InterPro" id="IPR043917">
    <property type="entry name" value="DUF5753"/>
</dbReference>
<dbReference type="SMART" id="SM00530">
    <property type="entry name" value="HTH_XRE"/>
    <property type="match status" value="1"/>
</dbReference>
<dbReference type="Gene3D" id="1.10.260.40">
    <property type="entry name" value="lambda repressor-like DNA-binding domains"/>
    <property type="match status" value="1"/>
</dbReference>
<dbReference type="GO" id="GO:0003677">
    <property type="term" value="F:DNA binding"/>
    <property type="evidence" value="ECO:0007669"/>
    <property type="project" value="InterPro"/>
</dbReference>
<dbReference type="Pfam" id="PF13560">
    <property type="entry name" value="HTH_31"/>
    <property type="match status" value="1"/>
</dbReference>
<dbReference type="CDD" id="cd00093">
    <property type="entry name" value="HTH_XRE"/>
    <property type="match status" value="1"/>
</dbReference>
<protein>
    <submittedName>
        <fullName evidence="2">Transcriptional regulator</fullName>
    </submittedName>
</protein>
<comment type="caution">
    <text evidence="2">The sequence shown here is derived from an EMBL/GenBank/DDBJ whole genome shotgun (WGS) entry which is preliminary data.</text>
</comment>
<dbReference type="InterPro" id="IPR001387">
    <property type="entry name" value="Cro/C1-type_HTH"/>
</dbReference>
<dbReference type="EMBL" id="BONY01000023">
    <property type="protein sequence ID" value="GIH05965.1"/>
    <property type="molecule type" value="Genomic_DNA"/>
</dbReference>
<name>A0A8J3VGZ0_9ACTN</name>
<evidence type="ECO:0000313" key="2">
    <source>
        <dbReference type="EMBL" id="GIH05965.1"/>
    </source>
</evidence>
<dbReference type="InterPro" id="IPR010982">
    <property type="entry name" value="Lambda_DNA-bd_dom_sf"/>
</dbReference>
<organism evidence="2 3">
    <name type="scientific">Rhizocola hellebori</name>
    <dbReference type="NCBI Taxonomy" id="1392758"/>
    <lineage>
        <taxon>Bacteria</taxon>
        <taxon>Bacillati</taxon>
        <taxon>Actinomycetota</taxon>
        <taxon>Actinomycetes</taxon>
        <taxon>Micromonosporales</taxon>
        <taxon>Micromonosporaceae</taxon>
        <taxon>Rhizocola</taxon>
    </lineage>
</organism>